<name>A0AA35TL76_GEOBA</name>
<proteinExistence type="predicted"/>
<comment type="caution">
    <text evidence="1">The sequence shown here is derived from an EMBL/GenBank/DDBJ whole genome shotgun (WGS) entry which is preliminary data.</text>
</comment>
<evidence type="ECO:0000313" key="2">
    <source>
        <dbReference type="Proteomes" id="UP001174909"/>
    </source>
</evidence>
<reference evidence="1" key="1">
    <citation type="submission" date="2023-03" db="EMBL/GenBank/DDBJ databases">
        <authorList>
            <person name="Steffen K."/>
            <person name="Cardenas P."/>
        </authorList>
    </citation>
    <scope>NUCLEOTIDE SEQUENCE</scope>
</reference>
<accession>A0AA35TL76</accession>
<dbReference type="EMBL" id="CASHTH010003813">
    <property type="protein sequence ID" value="CAI8049729.1"/>
    <property type="molecule type" value="Genomic_DNA"/>
</dbReference>
<keyword evidence="2" id="KW-1185">Reference proteome</keyword>
<sequence>MHIAPQYTREALNSHRGMQKASLEIDTQLPNINLQQYFGVAEALHRYFYRLDIADHQVRNNFRQCQRLLGMPLD</sequence>
<evidence type="ECO:0000313" key="1">
    <source>
        <dbReference type="EMBL" id="CAI8049729.1"/>
    </source>
</evidence>
<dbReference type="Proteomes" id="UP001174909">
    <property type="component" value="Unassembled WGS sequence"/>
</dbReference>
<protein>
    <submittedName>
        <fullName evidence="1">Uncharacterized protein</fullName>
    </submittedName>
</protein>
<dbReference type="AlphaFoldDB" id="A0AA35TL76"/>
<organism evidence="1 2">
    <name type="scientific">Geodia barretti</name>
    <name type="common">Barrett's horny sponge</name>
    <dbReference type="NCBI Taxonomy" id="519541"/>
    <lineage>
        <taxon>Eukaryota</taxon>
        <taxon>Metazoa</taxon>
        <taxon>Porifera</taxon>
        <taxon>Demospongiae</taxon>
        <taxon>Heteroscleromorpha</taxon>
        <taxon>Tetractinellida</taxon>
        <taxon>Astrophorina</taxon>
        <taxon>Geodiidae</taxon>
        <taxon>Geodia</taxon>
    </lineage>
</organism>
<gene>
    <name evidence="1" type="ORF">GBAR_LOCUS27374</name>
</gene>